<reference evidence="10" key="1">
    <citation type="submission" date="2022-02" db="EMBL/GenBank/DDBJ databases">
        <title>Vibrio sp. nov, a new bacterium isolated from seawater.</title>
        <authorList>
            <person name="Yuan Y."/>
        </authorList>
    </citation>
    <scope>NUCLEOTIDE SEQUENCE</scope>
    <source>
        <strain evidence="10">ZSDZ65</strain>
    </source>
</reference>
<name>A0A9X3CKS0_9VIBR</name>
<dbReference type="PANTHER" id="PTHR34308:SF1">
    <property type="entry name" value="COBALAMIN BIOSYNTHESIS PROTEIN CBIB"/>
    <property type="match status" value="1"/>
</dbReference>
<keyword evidence="5" id="KW-0169">Cobalamin biosynthesis</keyword>
<feature type="transmembrane region" description="Helical" evidence="9">
    <location>
        <begin position="295"/>
        <end position="314"/>
    </location>
</feature>
<dbReference type="GO" id="GO:0005886">
    <property type="term" value="C:plasma membrane"/>
    <property type="evidence" value="ECO:0007669"/>
    <property type="project" value="UniProtKB-SubCell"/>
</dbReference>
<evidence type="ECO:0000256" key="2">
    <source>
        <dbReference type="ARBA" id="ARBA00004953"/>
    </source>
</evidence>
<protein>
    <submittedName>
        <fullName evidence="10">Cobalamin biosynthesis family protein</fullName>
    </submittedName>
</protein>
<keyword evidence="7 9" id="KW-1133">Transmembrane helix</keyword>
<sequence>MNSFLESFYANGALLVMWGALIFHLLIPIPQSAHPIYYWRRLAIAVAGKVNQPTSTAPQQAFSGLLAWALFILPTIAVLLAMQSLAWQAQFYQLALLLLALDWRGNETLTQLLIRGLSKEDKAYVRTTLQTSVNRETSPLSLIGLGKASAETLILGYSRRVIGVLFWYGLLGGIGALIYRLAMELARSWSPAQPHYQHFGKPALVAFSLLDAAPQKLFALLIMIGASRQSITSAIEQSRTWHNPITNWLLCGYANKFGLSFGGPAMYDSTKYQRARIGGKIVPSAYHLAVLQKDIAWRIYIWLMLQSTIMMMIHKGF</sequence>
<comment type="pathway">
    <text evidence="2">Cofactor biosynthesis; adenosylcobalamin biosynthesis.</text>
</comment>
<comment type="caution">
    <text evidence="10">The sequence shown here is derived from an EMBL/GenBank/DDBJ whole genome shotgun (WGS) entry which is preliminary data.</text>
</comment>
<feature type="transmembrane region" description="Helical" evidence="9">
    <location>
        <begin position="61"/>
        <end position="82"/>
    </location>
</feature>
<comment type="similarity">
    <text evidence="3">Belongs to the CobD/CbiB family.</text>
</comment>
<dbReference type="NCBIfam" id="NF006476">
    <property type="entry name" value="PRK08878.1"/>
    <property type="match status" value="1"/>
</dbReference>
<keyword evidence="8 9" id="KW-0472">Membrane</keyword>
<evidence type="ECO:0000256" key="1">
    <source>
        <dbReference type="ARBA" id="ARBA00004651"/>
    </source>
</evidence>
<accession>A0A9X3CKS0</accession>
<evidence type="ECO:0000256" key="6">
    <source>
        <dbReference type="ARBA" id="ARBA00022692"/>
    </source>
</evidence>
<dbReference type="InterPro" id="IPR004485">
    <property type="entry name" value="Cobalamin_biosynth_CobD/CbiB"/>
</dbReference>
<evidence type="ECO:0000256" key="9">
    <source>
        <dbReference type="SAM" id="Phobius"/>
    </source>
</evidence>
<evidence type="ECO:0000256" key="4">
    <source>
        <dbReference type="ARBA" id="ARBA00022475"/>
    </source>
</evidence>
<dbReference type="RefSeq" id="WP_265673688.1">
    <property type="nucleotide sequence ID" value="NZ_JAKRRY010000003.1"/>
</dbReference>
<dbReference type="AlphaFoldDB" id="A0A9X3CKS0"/>
<gene>
    <name evidence="10" type="ORF">MD535_04240</name>
</gene>
<keyword evidence="4" id="KW-1003">Cell membrane</keyword>
<evidence type="ECO:0000313" key="11">
    <source>
        <dbReference type="Proteomes" id="UP001155587"/>
    </source>
</evidence>
<keyword evidence="6 9" id="KW-0812">Transmembrane</keyword>
<proteinExistence type="inferred from homology"/>
<keyword evidence="11" id="KW-1185">Reference proteome</keyword>
<comment type="subcellular location">
    <subcellularLocation>
        <location evidence="1">Cell membrane</location>
        <topology evidence="1">Multi-pass membrane protein</topology>
    </subcellularLocation>
</comment>
<dbReference type="EMBL" id="JAKRRY010000003">
    <property type="protein sequence ID" value="MCW8345239.1"/>
    <property type="molecule type" value="Genomic_DNA"/>
</dbReference>
<feature type="transmembrane region" description="Helical" evidence="9">
    <location>
        <begin position="202"/>
        <end position="224"/>
    </location>
</feature>
<dbReference type="GO" id="GO:0009236">
    <property type="term" value="P:cobalamin biosynthetic process"/>
    <property type="evidence" value="ECO:0007669"/>
    <property type="project" value="UniProtKB-KW"/>
</dbReference>
<dbReference type="GO" id="GO:0048472">
    <property type="term" value="F:threonine-phosphate decarboxylase activity"/>
    <property type="evidence" value="ECO:0007669"/>
    <property type="project" value="InterPro"/>
</dbReference>
<evidence type="ECO:0000313" key="10">
    <source>
        <dbReference type="EMBL" id="MCW8345239.1"/>
    </source>
</evidence>
<dbReference type="Pfam" id="PF03186">
    <property type="entry name" value="CobD_Cbib"/>
    <property type="match status" value="1"/>
</dbReference>
<feature type="transmembrane region" description="Helical" evidence="9">
    <location>
        <begin position="161"/>
        <end position="182"/>
    </location>
</feature>
<feature type="transmembrane region" description="Helical" evidence="9">
    <location>
        <begin position="7"/>
        <end position="27"/>
    </location>
</feature>
<dbReference type="Proteomes" id="UP001155587">
    <property type="component" value="Unassembled WGS sequence"/>
</dbReference>
<evidence type="ECO:0000256" key="7">
    <source>
        <dbReference type="ARBA" id="ARBA00022989"/>
    </source>
</evidence>
<evidence type="ECO:0000256" key="3">
    <source>
        <dbReference type="ARBA" id="ARBA00006263"/>
    </source>
</evidence>
<dbReference type="PANTHER" id="PTHR34308">
    <property type="entry name" value="COBALAMIN BIOSYNTHESIS PROTEIN CBIB"/>
    <property type="match status" value="1"/>
</dbReference>
<evidence type="ECO:0000256" key="5">
    <source>
        <dbReference type="ARBA" id="ARBA00022573"/>
    </source>
</evidence>
<evidence type="ECO:0000256" key="8">
    <source>
        <dbReference type="ARBA" id="ARBA00023136"/>
    </source>
</evidence>
<organism evidence="10 11">
    <name type="scientific">Vibrio qingdaonensis</name>
    <dbReference type="NCBI Taxonomy" id="2829491"/>
    <lineage>
        <taxon>Bacteria</taxon>
        <taxon>Pseudomonadati</taxon>
        <taxon>Pseudomonadota</taxon>
        <taxon>Gammaproteobacteria</taxon>
        <taxon>Vibrionales</taxon>
        <taxon>Vibrionaceae</taxon>
        <taxon>Vibrio</taxon>
    </lineage>
</organism>